<dbReference type="RefSeq" id="WP_210653652.1">
    <property type="nucleotide sequence ID" value="NZ_JAGKQQ010000001.1"/>
</dbReference>
<keyword evidence="2" id="KW-0560">Oxidoreductase</keyword>
<dbReference type="Proteomes" id="UP000676565">
    <property type="component" value="Unassembled WGS sequence"/>
</dbReference>
<dbReference type="InterPro" id="IPR012349">
    <property type="entry name" value="Split_barrel_FMN-bd"/>
</dbReference>
<evidence type="ECO:0000256" key="2">
    <source>
        <dbReference type="ARBA" id="ARBA00023002"/>
    </source>
</evidence>
<dbReference type="InterPro" id="IPR050268">
    <property type="entry name" value="NADH-dep_flavin_reductase"/>
</dbReference>
<dbReference type="Gene3D" id="2.30.110.10">
    <property type="entry name" value="Electron Transport, Fmn-binding Protein, Chain A"/>
    <property type="match status" value="1"/>
</dbReference>
<reference evidence="4 5" key="1">
    <citation type="submission" date="2021-04" db="EMBL/GenBank/DDBJ databases">
        <authorList>
            <person name="Ivanova A."/>
        </authorList>
    </citation>
    <scope>NUCLEOTIDE SEQUENCE [LARGE SCALE GENOMIC DNA]</scope>
    <source>
        <strain evidence="4 5">G18</strain>
    </source>
</reference>
<dbReference type="PANTHER" id="PTHR30466">
    <property type="entry name" value="FLAVIN REDUCTASE"/>
    <property type="match status" value="1"/>
</dbReference>
<sequence>MNRMTNATTDPSESLAAALGRVPSGLYVLTAHNGADETGMLASWVQQCSFDPPQVSVAVNNQRYVLDWLRDDATFVVNVIPEGGKALVAHFGKGFSPGEPAFDGLQVAREHGVPPVLLAAHAYLVCRVAGRIAAGDHTLVVGRVTAGAVLHDGKPTVHVRKNGLKY</sequence>
<evidence type="ECO:0000256" key="1">
    <source>
        <dbReference type="ARBA" id="ARBA00008898"/>
    </source>
</evidence>
<gene>
    <name evidence="4" type="ORF">J8F10_09830</name>
</gene>
<dbReference type="SUPFAM" id="SSF50475">
    <property type="entry name" value="FMN-binding split barrel"/>
    <property type="match status" value="1"/>
</dbReference>
<accession>A0ABS5BQJ5</accession>
<feature type="domain" description="Flavin reductase like" evidence="3">
    <location>
        <begin position="19"/>
        <end position="165"/>
    </location>
</feature>
<organism evidence="4 5">
    <name type="scientific">Gemmata palustris</name>
    <dbReference type="NCBI Taxonomy" id="2822762"/>
    <lineage>
        <taxon>Bacteria</taxon>
        <taxon>Pseudomonadati</taxon>
        <taxon>Planctomycetota</taxon>
        <taxon>Planctomycetia</taxon>
        <taxon>Gemmatales</taxon>
        <taxon>Gemmataceae</taxon>
        <taxon>Gemmata</taxon>
    </lineage>
</organism>
<comment type="similarity">
    <text evidence="1">Belongs to the non-flavoprotein flavin reductase family.</text>
</comment>
<proteinExistence type="inferred from homology"/>
<dbReference type="SMART" id="SM00903">
    <property type="entry name" value="Flavin_Reduct"/>
    <property type="match status" value="1"/>
</dbReference>
<dbReference type="EMBL" id="JAGKQQ010000001">
    <property type="protein sequence ID" value="MBP3955580.1"/>
    <property type="molecule type" value="Genomic_DNA"/>
</dbReference>
<evidence type="ECO:0000259" key="3">
    <source>
        <dbReference type="SMART" id="SM00903"/>
    </source>
</evidence>
<dbReference type="PANTHER" id="PTHR30466:SF11">
    <property type="entry name" value="FLAVIN-DEPENDENT MONOOXYGENASE, REDUCTASE SUBUNIT HSAB"/>
    <property type="match status" value="1"/>
</dbReference>
<keyword evidence="5" id="KW-1185">Reference proteome</keyword>
<comment type="caution">
    <text evidence="4">The sequence shown here is derived from an EMBL/GenBank/DDBJ whole genome shotgun (WGS) entry which is preliminary data.</text>
</comment>
<dbReference type="Pfam" id="PF01613">
    <property type="entry name" value="Flavin_Reduct"/>
    <property type="match status" value="1"/>
</dbReference>
<dbReference type="InterPro" id="IPR002563">
    <property type="entry name" value="Flavin_Rdtase-like_dom"/>
</dbReference>
<evidence type="ECO:0000313" key="5">
    <source>
        <dbReference type="Proteomes" id="UP000676565"/>
    </source>
</evidence>
<name>A0ABS5BQJ5_9BACT</name>
<protein>
    <submittedName>
        <fullName evidence="4">Flavin reductase</fullName>
    </submittedName>
</protein>
<evidence type="ECO:0000313" key="4">
    <source>
        <dbReference type="EMBL" id="MBP3955580.1"/>
    </source>
</evidence>